<proteinExistence type="predicted"/>
<dbReference type="AlphaFoldDB" id="A0A0E9WSG0"/>
<accession>A0A0E9WSG0</accession>
<evidence type="ECO:0000313" key="1">
    <source>
        <dbReference type="EMBL" id="JAH93359.1"/>
    </source>
</evidence>
<dbReference type="EMBL" id="GBXM01015218">
    <property type="protein sequence ID" value="JAH93359.1"/>
    <property type="molecule type" value="Transcribed_RNA"/>
</dbReference>
<organism evidence="1">
    <name type="scientific">Anguilla anguilla</name>
    <name type="common">European freshwater eel</name>
    <name type="synonym">Muraena anguilla</name>
    <dbReference type="NCBI Taxonomy" id="7936"/>
    <lineage>
        <taxon>Eukaryota</taxon>
        <taxon>Metazoa</taxon>
        <taxon>Chordata</taxon>
        <taxon>Craniata</taxon>
        <taxon>Vertebrata</taxon>
        <taxon>Euteleostomi</taxon>
        <taxon>Actinopterygii</taxon>
        <taxon>Neopterygii</taxon>
        <taxon>Teleostei</taxon>
        <taxon>Anguilliformes</taxon>
        <taxon>Anguillidae</taxon>
        <taxon>Anguilla</taxon>
    </lineage>
</organism>
<reference evidence="1" key="2">
    <citation type="journal article" date="2015" name="Fish Shellfish Immunol.">
        <title>Early steps in the European eel (Anguilla anguilla)-Vibrio vulnificus interaction in the gills: Role of the RtxA13 toxin.</title>
        <authorList>
            <person name="Callol A."/>
            <person name="Pajuelo D."/>
            <person name="Ebbesson L."/>
            <person name="Teles M."/>
            <person name="MacKenzie S."/>
            <person name="Amaro C."/>
        </authorList>
    </citation>
    <scope>NUCLEOTIDE SEQUENCE</scope>
</reference>
<reference evidence="1" key="1">
    <citation type="submission" date="2014-11" db="EMBL/GenBank/DDBJ databases">
        <authorList>
            <person name="Amaro Gonzalez C."/>
        </authorList>
    </citation>
    <scope>NUCLEOTIDE SEQUENCE</scope>
</reference>
<sequence length="50" mass="5683">MSHLDGKYFVDPLNTSQITRRRILVMSSQSSRFCVGCVCRLIKTGHRGAR</sequence>
<name>A0A0E9WSG0_ANGAN</name>
<protein>
    <submittedName>
        <fullName evidence="1">Uncharacterized protein</fullName>
    </submittedName>
</protein>